<evidence type="ECO:0000256" key="3">
    <source>
        <dbReference type="ARBA" id="ARBA00009188"/>
    </source>
</evidence>
<evidence type="ECO:0000256" key="11">
    <source>
        <dbReference type="RuleBase" id="RU363010"/>
    </source>
</evidence>
<feature type="signal peptide" evidence="12">
    <location>
        <begin position="1"/>
        <end position="24"/>
    </location>
</feature>
<evidence type="ECO:0000256" key="2">
    <source>
        <dbReference type="ARBA" id="ARBA00004370"/>
    </source>
</evidence>
<evidence type="ECO:0000256" key="7">
    <source>
        <dbReference type="ARBA" id="ARBA00023128"/>
    </source>
</evidence>
<keyword evidence="11" id="KW-0999">Mitochondrion inner membrane</keyword>
<dbReference type="GO" id="GO:0044284">
    <property type="term" value="C:mitochondrial crista junction"/>
    <property type="evidence" value="ECO:0007669"/>
    <property type="project" value="InterPro"/>
</dbReference>
<dbReference type="GO" id="GO:0061617">
    <property type="term" value="C:MICOS complex"/>
    <property type="evidence" value="ECO:0007669"/>
    <property type="project" value="UniProtKB-UniRule"/>
</dbReference>
<feature type="chain" id="PRO_5015095285" description="MICOS complex subunit MIC12" evidence="12">
    <location>
        <begin position="25"/>
        <end position="221"/>
    </location>
</feature>
<dbReference type="EnsemblFungi" id="EJT70004">
    <property type="protein sequence ID" value="EJT70004"/>
    <property type="gene ID" value="GGTG_12181"/>
</dbReference>
<evidence type="ECO:0000256" key="1">
    <source>
        <dbReference type="ARBA" id="ARBA00002689"/>
    </source>
</evidence>
<keyword evidence="8" id="KW-0472">Membrane</keyword>
<keyword evidence="15" id="KW-1185">Reference proteome</keyword>
<dbReference type="RefSeq" id="XP_009228338.1">
    <property type="nucleotide sequence ID" value="XM_009230074.1"/>
</dbReference>
<evidence type="ECO:0000313" key="15">
    <source>
        <dbReference type="Proteomes" id="UP000006039"/>
    </source>
</evidence>
<keyword evidence="6" id="KW-1133">Transmembrane helix</keyword>
<dbReference type="VEuPathDB" id="FungiDB:GGTG_12181"/>
<evidence type="ECO:0000313" key="14">
    <source>
        <dbReference type="EnsemblFungi" id="EJT70004"/>
    </source>
</evidence>
<evidence type="ECO:0000256" key="10">
    <source>
        <dbReference type="ARBA" id="ARBA00032985"/>
    </source>
</evidence>
<comment type="similarity">
    <text evidence="3 11">Belongs to the MICOS complex subunit Mic12 family.</text>
</comment>
<name>J3PFA2_GAET3</name>
<dbReference type="HOGENOM" id="CLU_056216_1_0_1"/>
<keyword evidence="7 11" id="KW-0496">Mitochondrion</keyword>
<dbReference type="eggNOG" id="ENOG502SC1K">
    <property type="taxonomic scope" value="Eukaryota"/>
</dbReference>
<evidence type="ECO:0000313" key="13">
    <source>
        <dbReference type="EMBL" id="EJT70004.1"/>
    </source>
</evidence>
<keyword evidence="12" id="KW-0732">Signal</keyword>
<comment type="subcellular location">
    <subcellularLocation>
        <location evidence="2">Membrane</location>
    </subcellularLocation>
    <subcellularLocation>
        <location evidence="11">Mitochondrion inner membrane</location>
        <topology evidence="11">Single-pass membrane protein</topology>
    </subcellularLocation>
</comment>
<sequence length="221" mass="22713">MGFATGFTGGVTVTLSIACLSVLAHQRNRLAQAEALRSQAYLLDTLSTPQGAPGARRAAAARASLAERAKDRWNHEVSNAAGWVQGASGPAAAADRVEDAVGRAWSRALGGSVEQAEAVLPAAGGTVEAATGADASRVTVASIVGKARTAVGVAQEKIEAAVATVSAATAAAPPPGVSPVERALQQRYESRDEVFAKSAAEIINERYRPIDERDNTTLRGL</sequence>
<dbReference type="GO" id="GO:0042407">
    <property type="term" value="P:cristae formation"/>
    <property type="evidence" value="ECO:0007669"/>
    <property type="project" value="InterPro"/>
</dbReference>
<reference evidence="14" key="5">
    <citation type="submission" date="2018-04" db="UniProtKB">
        <authorList>
            <consortium name="EnsemblFungi"/>
        </authorList>
    </citation>
    <scope>IDENTIFICATION</scope>
    <source>
        <strain evidence="14">R3-111a-1</strain>
    </source>
</reference>
<dbReference type="Pfam" id="PF17050">
    <property type="entry name" value="AIM5"/>
    <property type="match status" value="1"/>
</dbReference>
<gene>
    <name evidence="14" type="primary">20352639</name>
    <name evidence="13" type="ORF">GGTG_12181</name>
</gene>
<organism evidence="13">
    <name type="scientific">Gaeumannomyces tritici (strain R3-111a-1)</name>
    <name type="common">Wheat and barley take-all root rot fungus</name>
    <name type="synonym">Gaeumannomyces graminis var. tritici</name>
    <dbReference type="NCBI Taxonomy" id="644352"/>
    <lineage>
        <taxon>Eukaryota</taxon>
        <taxon>Fungi</taxon>
        <taxon>Dikarya</taxon>
        <taxon>Ascomycota</taxon>
        <taxon>Pezizomycotina</taxon>
        <taxon>Sordariomycetes</taxon>
        <taxon>Sordariomycetidae</taxon>
        <taxon>Magnaporthales</taxon>
        <taxon>Magnaporthaceae</taxon>
        <taxon>Gaeumannomyces</taxon>
    </lineage>
</organism>
<evidence type="ECO:0000256" key="6">
    <source>
        <dbReference type="ARBA" id="ARBA00022989"/>
    </source>
</evidence>
<accession>J3PFA2</accession>
<dbReference type="AlphaFoldDB" id="J3PFA2"/>
<reference evidence="13" key="2">
    <citation type="submission" date="2010-07" db="EMBL/GenBank/DDBJ databases">
        <authorList>
            <consortium name="The Broad Institute Genome Sequencing Platform"/>
            <consortium name="Broad Institute Genome Sequencing Center for Infectious Disease"/>
            <person name="Ma L.-J."/>
            <person name="Dead R."/>
            <person name="Young S."/>
            <person name="Zeng Q."/>
            <person name="Koehrsen M."/>
            <person name="Alvarado L."/>
            <person name="Berlin A."/>
            <person name="Chapman S.B."/>
            <person name="Chen Z."/>
            <person name="Freedman E."/>
            <person name="Gellesch M."/>
            <person name="Goldberg J."/>
            <person name="Griggs A."/>
            <person name="Gujja S."/>
            <person name="Heilman E.R."/>
            <person name="Heiman D."/>
            <person name="Hepburn T."/>
            <person name="Howarth C."/>
            <person name="Jen D."/>
            <person name="Larson L."/>
            <person name="Mehta T."/>
            <person name="Neiman D."/>
            <person name="Pearson M."/>
            <person name="Roberts A."/>
            <person name="Saif S."/>
            <person name="Shea T."/>
            <person name="Shenoy N."/>
            <person name="Sisk P."/>
            <person name="Stolte C."/>
            <person name="Sykes S."/>
            <person name="Walk T."/>
            <person name="White J."/>
            <person name="Yandava C."/>
            <person name="Haas B."/>
            <person name="Nusbaum C."/>
            <person name="Birren B."/>
        </authorList>
    </citation>
    <scope>NUCLEOTIDE SEQUENCE</scope>
    <source>
        <strain evidence="13">R3-111a-1</strain>
    </source>
</reference>
<evidence type="ECO:0000256" key="4">
    <source>
        <dbReference type="ARBA" id="ARBA00018170"/>
    </source>
</evidence>
<dbReference type="Proteomes" id="UP000006039">
    <property type="component" value="Unassembled WGS sequence"/>
</dbReference>
<keyword evidence="5" id="KW-0812">Transmembrane</keyword>
<reference evidence="15" key="1">
    <citation type="submission" date="2010-07" db="EMBL/GenBank/DDBJ databases">
        <title>The genome sequence of Gaeumannomyces graminis var. tritici strain R3-111a-1.</title>
        <authorList>
            <consortium name="The Broad Institute Genome Sequencing Platform"/>
            <person name="Ma L.-J."/>
            <person name="Dead R."/>
            <person name="Young S."/>
            <person name="Zeng Q."/>
            <person name="Koehrsen M."/>
            <person name="Alvarado L."/>
            <person name="Berlin A."/>
            <person name="Chapman S.B."/>
            <person name="Chen Z."/>
            <person name="Freedman E."/>
            <person name="Gellesch M."/>
            <person name="Goldberg J."/>
            <person name="Griggs A."/>
            <person name="Gujja S."/>
            <person name="Heilman E.R."/>
            <person name="Heiman D."/>
            <person name="Hepburn T."/>
            <person name="Howarth C."/>
            <person name="Jen D."/>
            <person name="Larson L."/>
            <person name="Mehta T."/>
            <person name="Neiman D."/>
            <person name="Pearson M."/>
            <person name="Roberts A."/>
            <person name="Saif S."/>
            <person name="Shea T."/>
            <person name="Shenoy N."/>
            <person name="Sisk P."/>
            <person name="Stolte C."/>
            <person name="Sykes S."/>
            <person name="Walk T."/>
            <person name="White J."/>
            <person name="Yandava C."/>
            <person name="Haas B."/>
            <person name="Nusbaum C."/>
            <person name="Birren B."/>
        </authorList>
    </citation>
    <scope>NUCLEOTIDE SEQUENCE [LARGE SCALE GENOMIC DNA]</scope>
    <source>
        <strain evidence="15">R3-111a-1</strain>
    </source>
</reference>
<dbReference type="GeneID" id="20352639"/>
<evidence type="ECO:0000256" key="12">
    <source>
        <dbReference type="SAM" id="SignalP"/>
    </source>
</evidence>
<proteinExistence type="inferred from homology"/>
<evidence type="ECO:0000256" key="5">
    <source>
        <dbReference type="ARBA" id="ARBA00022692"/>
    </source>
</evidence>
<evidence type="ECO:0000256" key="9">
    <source>
        <dbReference type="ARBA" id="ARBA00032159"/>
    </source>
</evidence>
<reference evidence="13" key="3">
    <citation type="submission" date="2010-09" db="EMBL/GenBank/DDBJ databases">
        <title>Annotation of Gaeumannomyces graminis var. tritici R3-111a-1.</title>
        <authorList>
            <consortium name="The Broad Institute Genome Sequencing Platform"/>
            <person name="Ma L.-J."/>
            <person name="Dead R."/>
            <person name="Young S.K."/>
            <person name="Zeng Q."/>
            <person name="Gargeya S."/>
            <person name="Fitzgerald M."/>
            <person name="Haas B."/>
            <person name="Abouelleil A."/>
            <person name="Alvarado L."/>
            <person name="Arachchi H.M."/>
            <person name="Berlin A."/>
            <person name="Brown A."/>
            <person name="Chapman S.B."/>
            <person name="Chen Z."/>
            <person name="Dunbar C."/>
            <person name="Freedman E."/>
            <person name="Gearin G."/>
            <person name="Gellesch M."/>
            <person name="Goldberg J."/>
            <person name="Griggs A."/>
            <person name="Gujja S."/>
            <person name="Heiman D."/>
            <person name="Howarth C."/>
            <person name="Larson L."/>
            <person name="Lui A."/>
            <person name="MacDonald P.J.P."/>
            <person name="Mehta T."/>
            <person name="Montmayeur A."/>
            <person name="Murphy C."/>
            <person name="Neiman D."/>
            <person name="Pearson M."/>
            <person name="Priest M."/>
            <person name="Roberts A."/>
            <person name="Saif S."/>
            <person name="Shea T."/>
            <person name="Shenoy N."/>
            <person name="Sisk P."/>
            <person name="Stolte C."/>
            <person name="Sykes S."/>
            <person name="Yandava C."/>
            <person name="Wortman J."/>
            <person name="Nusbaum C."/>
            <person name="Birren B."/>
        </authorList>
    </citation>
    <scope>NUCLEOTIDE SEQUENCE</scope>
    <source>
        <strain evidence="13">R3-111a-1</strain>
    </source>
</reference>
<reference evidence="14" key="4">
    <citation type="journal article" date="2015" name="G3 (Bethesda)">
        <title>Genome sequences of three phytopathogenic species of the Magnaporthaceae family of fungi.</title>
        <authorList>
            <person name="Okagaki L.H."/>
            <person name="Nunes C.C."/>
            <person name="Sailsbery J."/>
            <person name="Clay B."/>
            <person name="Brown D."/>
            <person name="John T."/>
            <person name="Oh Y."/>
            <person name="Young N."/>
            <person name="Fitzgerald M."/>
            <person name="Haas B.J."/>
            <person name="Zeng Q."/>
            <person name="Young S."/>
            <person name="Adiconis X."/>
            <person name="Fan L."/>
            <person name="Levin J.Z."/>
            <person name="Mitchell T.K."/>
            <person name="Okubara P.A."/>
            <person name="Farman M.L."/>
            <person name="Kohn L.M."/>
            <person name="Birren B."/>
            <person name="Ma L.-J."/>
            <person name="Dean R.A."/>
        </authorList>
    </citation>
    <scope>NUCLEOTIDE SEQUENCE</scope>
    <source>
        <strain evidence="14">R3-111a-1</strain>
    </source>
</reference>
<protein>
    <recommendedName>
        <fullName evidence="4 11">MICOS complex subunit MIC12</fullName>
    </recommendedName>
    <alternativeName>
        <fullName evidence="10 11">Altered inheritance of mitochondria protein 5, mitochondrial</fullName>
    </alternativeName>
    <alternativeName>
        <fullName evidence="9 11">Found in mitochondrial proteome protein 51</fullName>
    </alternativeName>
</protein>
<dbReference type="STRING" id="644352.J3PFA2"/>
<comment type="function">
    <text evidence="1 11">Component of the MICOS complex, a large protein complex of the mitochondrial inner membrane that plays crucial roles in the maintenance of crista junctions, inner membrane architecture, and formation of contact sites to the outer membrane.</text>
</comment>
<dbReference type="EMBL" id="GL385402">
    <property type="protein sequence ID" value="EJT70004.1"/>
    <property type="molecule type" value="Genomic_DNA"/>
</dbReference>
<dbReference type="InterPro" id="IPR031463">
    <property type="entry name" value="Mic12"/>
</dbReference>
<evidence type="ECO:0000256" key="8">
    <source>
        <dbReference type="ARBA" id="ARBA00023136"/>
    </source>
</evidence>
<dbReference type="OrthoDB" id="4037694at2759"/>
<comment type="subunit">
    <text evidence="11">Component of the mitochondrial contact site and cristae organizing system (MICOS) complex.</text>
</comment>